<dbReference type="SUPFAM" id="SSF50129">
    <property type="entry name" value="GroES-like"/>
    <property type="match status" value="1"/>
</dbReference>
<dbReference type="CDD" id="cd05288">
    <property type="entry name" value="PGDH"/>
    <property type="match status" value="1"/>
</dbReference>
<dbReference type="Pfam" id="PF00107">
    <property type="entry name" value="ADH_zinc_N"/>
    <property type="match status" value="1"/>
</dbReference>
<gene>
    <name evidence="3" type="ORF">HTAM1171_LOCUS3817</name>
</gene>
<evidence type="ECO:0000259" key="2">
    <source>
        <dbReference type="SMART" id="SM00829"/>
    </source>
</evidence>
<organism evidence="3">
    <name type="scientific">Helicotheca tamesis</name>
    <dbReference type="NCBI Taxonomy" id="374047"/>
    <lineage>
        <taxon>Eukaryota</taxon>
        <taxon>Sar</taxon>
        <taxon>Stramenopiles</taxon>
        <taxon>Ochrophyta</taxon>
        <taxon>Bacillariophyta</taxon>
        <taxon>Mediophyceae</taxon>
        <taxon>Lithodesmiophycidae</taxon>
        <taxon>Lithodesmiales</taxon>
        <taxon>Lithodesmiaceae</taxon>
        <taxon>Helicotheca</taxon>
    </lineage>
</organism>
<dbReference type="SUPFAM" id="SSF51735">
    <property type="entry name" value="NAD(P)-binding Rossmann-fold domains"/>
    <property type="match status" value="1"/>
</dbReference>
<dbReference type="Gene3D" id="3.90.180.10">
    <property type="entry name" value="Medium-chain alcohol dehydrogenases, catalytic domain"/>
    <property type="match status" value="1"/>
</dbReference>
<dbReference type="PANTHER" id="PTHR43205:SF7">
    <property type="entry name" value="PROSTAGLANDIN REDUCTASE 1"/>
    <property type="match status" value="1"/>
</dbReference>
<evidence type="ECO:0000256" key="1">
    <source>
        <dbReference type="ARBA" id="ARBA00023002"/>
    </source>
</evidence>
<dbReference type="EMBL" id="HBGV01006283">
    <property type="protein sequence ID" value="CAD9481850.1"/>
    <property type="molecule type" value="Transcribed_RNA"/>
</dbReference>
<accession>A0A7S2MG65</accession>
<dbReference type="InterPro" id="IPR011032">
    <property type="entry name" value="GroES-like_sf"/>
</dbReference>
<keyword evidence="1" id="KW-0560">Oxidoreductase</keyword>
<dbReference type="InterPro" id="IPR045010">
    <property type="entry name" value="MDR_fam"/>
</dbReference>
<dbReference type="SMART" id="SM00829">
    <property type="entry name" value="PKS_ER"/>
    <property type="match status" value="1"/>
</dbReference>
<dbReference type="Gene3D" id="3.40.50.720">
    <property type="entry name" value="NAD(P)-binding Rossmann-like Domain"/>
    <property type="match status" value="1"/>
</dbReference>
<dbReference type="AlphaFoldDB" id="A0A7S2MG65"/>
<proteinExistence type="predicted"/>
<dbReference type="FunFam" id="3.40.50.720:FF:000121">
    <property type="entry name" value="Prostaglandin reductase 2"/>
    <property type="match status" value="1"/>
</dbReference>
<reference evidence="3" key="1">
    <citation type="submission" date="2021-01" db="EMBL/GenBank/DDBJ databases">
        <authorList>
            <person name="Corre E."/>
            <person name="Pelletier E."/>
            <person name="Niang G."/>
            <person name="Scheremetjew M."/>
            <person name="Finn R."/>
            <person name="Kale V."/>
            <person name="Holt S."/>
            <person name="Cochrane G."/>
            <person name="Meng A."/>
            <person name="Brown T."/>
            <person name="Cohen L."/>
        </authorList>
    </citation>
    <scope>NUCLEOTIDE SEQUENCE</scope>
    <source>
        <strain evidence="3">CCMP826</strain>
    </source>
</reference>
<protein>
    <recommendedName>
        <fullName evidence="2">Enoyl reductase (ER) domain-containing protein</fullName>
    </recommendedName>
</protein>
<sequence>MATTNLRNNQKWQLVQYPKGNFEATRDAKLVEETIDLEKINFDNNPDDELSLEPDMVVIAVDALSIDAFVRTMMDEGAFHGSIKPGSTIPAIGYGTVLKAGPLSKLKKGSKVSGLMSASSIAFVKSSTVQATAQFPYMKPSLSLGYMGVSGLTAYVGMFVSPREYPQQGETVVVSAAAGAVGSIACQMAKLCGSKVIGIAGGSKKKDFLMNELGLDGAVDYKDKDKSIGEQLDELCPDGIDFFFDNVGGPTLDAVLEKINLNSRIVVCGAISQYSDGTINKKGAVVGPSNYVKLAEKSSSMSGFVLTDYMKGKYLVQAISYLLWHYYRGNIQPHEHVEDGIEYFAPSLEKMFSGSEHCGRLVIDVSGSLKPEG</sequence>
<dbReference type="InterPro" id="IPR020843">
    <property type="entry name" value="ER"/>
</dbReference>
<feature type="domain" description="Enoyl reductase (ER)" evidence="2">
    <location>
        <begin position="35"/>
        <end position="363"/>
    </location>
</feature>
<evidence type="ECO:0000313" key="3">
    <source>
        <dbReference type="EMBL" id="CAD9481850.1"/>
    </source>
</evidence>
<dbReference type="InterPro" id="IPR013149">
    <property type="entry name" value="ADH-like_C"/>
</dbReference>
<dbReference type="PANTHER" id="PTHR43205">
    <property type="entry name" value="PROSTAGLANDIN REDUCTASE"/>
    <property type="match status" value="1"/>
</dbReference>
<dbReference type="InterPro" id="IPR036291">
    <property type="entry name" value="NAD(P)-bd_dom_sf"/>
</dbReference>
<name>A0A7S2MG65_9STRA</name>
<dbReference type="GO" id="GO:0016628">
    <property type="term" value="F:oxidoreductase activity, acting on the CH-CH group of donors, NAD or NADP as acceptor"/>
    <property type="evidence" value="ECO:0007669"/>
    <property type="project" value="InterPro"/>
</dbReference>